<dbReference type="EMBL" id="SEYY01001259">
    <property type="protein sequence ID" value="KAB7505380.1"/>
    <property type="molecule type" value="Genomic_DNA"/>
</dbReference>
<proteinExistence type="predicted"/>
<protein>
    <submittedName>
        <fullName evidence="2">Uncharacterized protein</fullName>
    </submittedName>
</protein>
<feature type="non-terminal residue" evidence="2">
    <location>
        <position position="1"/>
    </location>
</feature>
<dbReference type="AlphaFoldDB" id="A0A5N5TJ32"/>
<gene>
    <name evidence="2" type="ORF">Anas_03977</name>
</gene>
<dbReference type="Proteomes" id="UP000326759">
    <property type="component" value="Unassembled WGS sequence"/>
</dbReference>
<keyword evidence="1" id="KW-0812">Transmembrane</keyword>
<evidence type="ECO:0000313" key="2">
    <source>
        <dbReference type="EMBL" id="KAB7505380.1"/>
    </source>
</evidence>
<name>A0A5N5TJ32_9CRUS</name>
<comment type="caution">
    <text evidence="2">The sequence shown here is derived from an EMBL/GenBank/DDBJ whole genome shotgun (WGS) entry which is preliminary data.</text>
</comment>
<feature type="transmembrane region" description="Helical" evidence="1">
    <location>
        <begin position="6"/>
        <end position="27"/>
    </location>
</feature>
<keyword evidence="1" id="KW-0472">Membrane</keyword>
<dbReference type="OrthoDB" id="10441909at2759"/>
<accession>A0A5N5TJ32</accession>
<evidence type="ECO:0000313" key="3">
    <source>
        <dbReference type="Proteomes" id="UP000326759"/>
    </source>
</evidence>
<organism evidence="2 3">
    <name type="scientific">Armadillidium nasatum</name>
    <dbReference type="NCBI Taxonomy" id="96803"/>
    <lineage>
        <taxon>Eukaryota</taxon>
        <taxon>Metazoa</taxon>
        <taxon>Ecdysozoa</taxon>
        <taxon>Arthropoda</taxon>
        <taxon>Crustacea</taxon>
        <taxon>Multicrustacea</taxon>
        <taxon>Malacostraca</taxon>
        <taxon>Eumalacostraca</taxon>
        <taxon>Peracarida</taxon>
        <taxon>Isopoda</taxon>
        <taxon>Oniscidea</taxon>
        <taxon>Crinocheta</taxon>
        <taxon>Armadillidiidae</taxon>
        <taxon>Armadillidium</taxon>
    </lineage>
</organism>
<reference evidence="2 3" key="1">
    <citation type="journal article" date="2019" name="PLoS Biol.">
        <title>Sex chromosomes control vertical transmission of feminizing Wolbachia symbionts in an isopod.</title>
        <authorList>
            <person name="Becking T."/>
            <person name="Chebbi M.A."/>
            <person name="Giraud I."/>
            <person name="Moumen B."/>
            <person name="Laverre T."/>
            <person name="Caubet Y."/>
            <person name="Peccoud J."/>
            <person name="Gilbert C."/>
            <person name="Cordaux R."/>
        </authorList>
    </citation>
    <scope>NUCLEOTIDE SEQUENCE [LARGE SCALE GENOMIC DNA]</scope>
    <source>
        <strain evidence="2">ANa2</strain>
        <tissue evidence="2">Whole body excluding digestive tract and cuticle</tissue>
    </source>
</reference>
<sequence length="122" mass="14550">YFRTSGSYLLIIFLILYVAYFTSEVCLRIQNINKYERLQSYDIEIKDLTTKLSNFRKDSRNVKKSLSILKDVLKGIIEIHNKSKEHTPLQQSVEQPKSLEKREIKRNYRRVYGSNSKMKTLR</sequence>
<evidence type="ECO:0000256" key="1">
    <source>
        <dbReference type="SAM" id="Phobius"/>
    </source>
</evidence>
<keyword evidence="1" id="KW-1133">Transmembrane helix</keyword>
<keyword evidence="3" id="KW-1185">Reference proteome</keyword>